<reference evidence="1 2" key="1">
    <citation type="journal article" date="2019" name="Int. J. Syst. Evol. Microbiol.">
        <title>The Global Catalogue of Microorganisms (GCM) 10K type strain sequencing project: providing services to taxonomists for standard genome sequencing and annotation.</title>
        <authorList>
            <consortium name="The Broad Institute Genomics Platform"/>
            <consortium name="The Broad Institute Genome Sequencing Center for Infectious Disease"/>
            <person name="Wu L."/>
            <person name="Ma J."/>
        </authorList>
    </citation>
    <scope>NUCLEOTIDE SEQUENCE [LARGE SCALE GENOMIC DNA]</scope>
    <source>
        <strain evidence="1 2">JCM 9933</strain>
    </source>
</reference>
<keyword evidence="2" id="KW-1185">Reference proteome</keyword>
<accession>A0ABN1F330</accession>
<sequence>MARRLTPHPAGTYESPLRLKNRVGNGRLRTYIACTAPVCAPLEASRQWVERQGGWGWQEIATGHDAMVAAPAELARMPLAIA</sequence>
<evidence type="ECO:0000313" key="2">
    <source>
        <dbReference type="Proteomes" id="UP001501588"/>
    </source>
</evidence>
<dbReference type="EMBL" id="BAAAFZ010000023">
    <property type="protein sequence ID" value="GAA0581134.1"/>
    <property type="molecule type" value="Genomic_DNA"/>
</dbReference>
<protein>
    <submittedName>
        <fullName evidence="1">Uncharacterized protein</fullName>
    </submittedName>
</protein>
<proteinExistence type="predicted"/>
<dbReference type="Proteomes" id="UP001501588">
    <property type="component" value="Unassembled WGS sequence"/>
</dbReference>
<evidence type="ECO:0000313" key="1">
    <source>
        <dbReference type="EMBL" id="GAA0581134.1"/>
    </source>
</evidence>
<comment type="caution">
    <text evidence="1">The sequence shown here is derived from an EMBL/GenBank/DDBJ whole genome shotgun (WGS) entry which is preliminary data.</text>
</comment>
<organism evidence="1 2">
    <name type="scientific">Craurococcus roseus</name>
    <dbReference type="NCBI Taxonomy" id="77585"/>
    <lineage>
        <taxon>Bacteria</taxon>
        <taxon>Pseudomonadati</taxon>
        <taxon>Pseudomonadota</taxon>
        <taxon>Alphaproteobacteria</taxon>
        <taxon>Acetobacterales</taxon>
        <taxon>Acetobacteraceae</taxon>
        <taxon>Craurococcus</taxon>
    </lineage>
</organism>
<name>A0ABN1F330_9PROT</name>
<gene>
    <name evidence="1" type="ORF">GCM10009416_19510</name>
</gene>